<dbReference type="EMBL" id="JAAGPU010000004">
    <property type="protein sequence ID" value="NEU04011.1"/>
    <property type="molecule type" value="Genomic_DNA"/>
</dbReference>
<evidence type="ECO:0000313" key="2">
    <source>
        <dbReference type="EMBL" id="NEU04011.1"/>
    </source>
</evidence>
<gene>
    <name evidence="2" type="ORF">G3M99_03910</name>
</gene>
<keyword evidence="1" id="KW-0812">Transmembrane</keyword>
<feature type="transmembrane region" description="Helical" evidence="1">
    <location>
        <begin position="525"/>
        <end position="550"/>
    </location>
</feature>
<organism evidence="2 3">
    <name type="scientific">Clostridium senegalense</name>
    <dbReference type="NCBI Taxonomy" id="1465809"/>
    <lineage>
        <taxon>Bacteria</taxon>
        <taxon>Bacillati</taxon>
        <taxon>Bacillota</taxon>
        <taxon>Clostridia</taxon>
        <taxon>Eubacteriales</taxon>
        <taxon>Clostridiaceae</taxon>
        <taxon>Clostridium</taxon>
    </lineage>
</organism>
<sequence length="552" mass="63170">MKKEKYITIGFVIIFIIGIFIFHNKLNSDVIVPNHTDKWSKAVLIEQGDIEQKPAVLDFNNNAIVAYQSGNDLKIKIVDSAGKELKTKTIEQLNEIPREINLYKQGKKIYLHYSIYKDTDRFIKEIQIDESLNIIDENLKENIQDFVKLSDEAYAIFYDGYVEVTDLKIDKVAKVNIGKNIKSVAGNFYDGKYIITYLENSLEFKYITVENGIPSDVKFAFGSAETSKIRIFESKLAVKDNTGILVVKYSHEGEPSYETHSFEIDSKKSKEEQEMKQVFRGEFGIIVPPNTGILKNKQEEYLDSSDDFSTVPGESDELILSADVSNSKHRTQRQIVEVSMEYVEGQLEYMNKTNPKLININTNTSRDSILPTRDGNYIAYVDCVKKGNARLELISTHEKFIEATKGYRDGDLKTCIYITIQNILTGAFYMIPMGASWILIIISIVSIISVIEFKLSDRVRKALFIICYMLMILLKTVLINGFFFIAYKDMMPPYFTAKVGTIICLIMSIPLIIYGYRKYKFDLDYYVLAIAISPLICIDSMLTLMLYVPIIM</sequence>
<feature type="transmembrane region" description="Helical" evidence="1">
    <location>
        <begin position="427"/>
        <end position="451"/>
    </location>
</feature>
<comment type="caution">
    <text evidence="2">The sequence shown here is derived from an EMBL/GenBank/DDBJ whole genome shotgun (WGS) entry which is preliminary data.</text>
</comment>
<dbReference type="AlphaFoldDB" id="A0A6M0H286"/>
<feature type="transmembrane region" description="Helical" evidence="1">
    <location>
        <begin position="7"/>
        <end position="23"/>
    </location>
</feature>
<keyword evidence="3" id="KW-1185">Reference proteome</keyword>
<name>A0A6M0H286_9CLOT</name>
<reference evidence="2 3" key="1">
    <citation type="submission" date="2020-02" db="EMBL/GenBank/DDBJ databases">
        <title>Genome assembly of a novel Clostridium senegalense strain.</title>
        <authorList>
            <person name="Gupta T.B."/>
            <person name="Jauregui R."/>
            <person name="Maclean P."/>
            <person name="Nawarathana A."/>
            <person name="Brightwell G."/>
        </authorList>
    </citation>
    <scope>NUCLEOTIDE SEQUENCE [LARGE SCALE GENOMIC DNA]</scope>
    <source>
        <strain evidence="2 3">AGRFS4</strain>
    </source>
</reference>
<keyword evidence="1" id="KW-0472">Membrane</keyword>
<feature type="transmembrane region" description="Helical" evidence="1">
    <location>
        <begin position="493"/>
        <end position="513"/>
    </location>
</feature>
<dbReference type="RefSeq" id="WP_199869255.1">
    <property type="nucleotide sequence ID" value="NZ_JAAGPU010000004.1"/>
</dbReference>
<accession>A0A6M0H286</accession>
<keyword evidence="1" id="KW-1133">Transmembrane helix</keyword>
<evidence type="ECO:0000256" key="1">
    <source>
        <dbReference type="SAM" id="Phobius"/>
    </source>
</evidence>
<feature type="transmembrane region" description="Helical" evidence="1">
    <location>
        <begin position="463"/>
        <end position="487"/>
    </location>
</feature>
<proteinExistence type="predicted"/>
<protein>
    <submittedName>
        <fullName evidence="2">Uncharacterized protein</fullName>
    </submittedName>
</protein>
<evidence type="ECO:0000313" key="3">
    <source>
        <dbReference type="Proteomes" id="UP000481872"/>
    </source>
</evidence>
<dbReference type="Proteomes" id="UP000481872">
    <property type="component" value="Unassembled WGS sequence"/>
</dbReference>